<feature type="compositionally biased region" description="Basic residues" evidence="2">
    <location>
        <begin position="303"/>
        <end position="312"/>
    </location>
</feature>
<dbReference type="PROSITE" id="PS51164">
    <property type="entry name" value="CBM1_2"/>
    <property type="match status" value="1"/>
</dbReference>
<dbReference type="GO" id="GO:0030248">
    <property type="term" value="F:cellulose binding"/>
    <property type="evidence" value="ECO:0007669"/>
    <property type="project" value="InterPro"/>
</dbReference>
<name>A0A835YNL4_9STRA</name>
<evidence type="ECO:0000313" key="5">
    <source>
        <dbReference type="EMBL" id="KAG5178161.1"/>
    </source>
</evidence>
<feature type="compositionally biased region" description="Pro residues" evidence="2">
    <location>
        <begin position="316"/>
        <end position="330"/>
    </location>
</feature>
<dbReference type="Proteomes" id="UP000664859">
    <property type="component" value="Unassembled WGS sequence"/>
</dbReference>
<dbReference type="GO" id="GO:0005975">
    <property type="term" value="P:carbohydrate metabolic process"/>
    <property type="evidence" value="ECO:0007669"/>
    <property type="project" value="InterPro"/>
</dbReference>
<dbReference type="PANTHER" id="PTHR37972">
    <property type="entry name" value="PROTEIN CBG25533"/>
    <property type="match status" value="1"/>
</dbReference>
<keyword evidence="6" id="KW-1185">Reference proteome</keyword>
<keyword evidence="3" id="KW-1133">Transmembrane helix</keyword>
<feature type="region of interest" description="Disordered" evidence="2">
    <location>
        <begin position="772"/>
        <end position="833"/>
    </location>
</feature>
<feature type="compositionally biased region" description="Gly residues" evidence="2">
    <location>
        <begin position="559"/>
        <end position="570"/>
    </location>
</feature>
<feature type="transmembrane region" description="Helical" evidence="3">
    <location>
        <begin position="588"/>
        <end position="613"/>
    </location>
</feature>
<dbReference type="AlphaFoldDB" id="A0A835YNL4"/>
<reference evidence="5" key="1">
    <citation type="submission" date="2021-02" db="EMBL/GenBank/DDBJ databases">
        <title>First Annotated Genome of the Yellow-green Alga Tribonema minus.</title>
        <authorList>
            <person name="Mahan K.M."/>
        </authorList>
    </citation>
    <scope>NUCLEOTIDE SEQUENCE</scope>
    <source>
        <strain evidence="5">UTEX B ZZ1240</strain>
    </source>
</reference>
<evidence type="ECO:0000256" key="1">
    <source>
        <dbReference type="ARBA" id="ARBA00022729"/>
    </source>
</evidence>
<gene>
    <name evidence="5" type="ORF">JKP88DRAFT_264749</name>
</gene>
<feature type="compositionally biased region" description="Gly residues" evidence="2">
    <location>
        <begin position="790"/>
        <end position="799"/>
    </location>
</feature>
<evidence type="ECO:0000256" key="2">
    <source>
        <dbReference type="SAM" id="MobiDB-lite"/>
    </source>
</evidence>
<dbReference type="PANTHER" id="PTHR37972:SF3">
    <property type="entry name" value="PROTEIN CBG11222"/>
    <property type="match status" value="1"/>
</dbReference>
<dbReference type="Pfam" id="PF00734">
    <property type="entry name" value="CBM_1"/>
    <property type="match status" value="1"/>
</dbReference>
<feature type="compositionally biased region" description="Low complexity" evidence="2">
    <location>
        <begin position="684"/>
        <end position="733"/>
    </location>
</feature>
<comment type="caution">
    <text evidence="5">The sequence shown here is derived from an EMBL/GenBank/DDBJ whole genome shotgun (WGS) entry which is preliminary data.</text>
</comment>
<feature type="compositionally biased region" description="Low complexity" evidence="2">
    <location>
        <begin position="241"/>
        <end position="293"/>
    </location>
</feature>
<proteinExistence type="predicted"/>
<feature type="region of interest" description="Disordered" evidence="2">
    <location>
        <begin position="681"/>
        <end position="757"/>
    </location>
</feature>
<keyword evidence="3" id="KW-0812">Transmembrane</keyword>
<feature type="domain" description="CBM1" evidence="4">
    <location>
        <begin position="196"/>
        <end position="234"/>
    </location>
</feature>
<feature type="region of interest" description="Disordered" evidence="2">
    <location>
        <begin position="553"/>
        <end position="579"/>
    </location>
</feature>
<feature type="region of interest" description="Disordered" evidence="2">
    <location>
        <begin position="241"/>
        <end position="336"/>
    </location>
</feature>
<dbReference type="GO" id="GO:0005576">
    <property type="term" value="C:extracellular region"/>
    <property type="evidence" value="ECO:0007669"/>
    <property type="project" value="InterPro"/>
</dbReference>
<dbReference type="EMBL" id="JAFCMP010000517">
    <property type="protein sequence ID" value="KAG5178161.1"/>
    <property type="molecule type" value="Genomic_DNA"/>
</dbReference>
<dbReference type="SMART" id="SM00236">
    <property type="entry name" value="fCBD"/>
    <property type="match status" value="1"/>
</dbReference>
<keyword evidence="1" id="KW-0732">Signal</keyword>
<protein>
    <recommendedName>
        <fullName evidence="4">CBM1 domain-containing protein</fullName>
    </recommendedName>
</protein>
<evidence type="ECO:0000313" key="6">
    <source>
        <dbReference type="Proteomes" id="UP000664859"/>
    </source>
</evidence>
<sequence length="924" mass="93531">MFLPRNARAGFDFLRRQHLLQILLYRAKYGYFTAPALPAHLLSAGSRALGRTLMSKLSSARVPAGTKFGSSATPLIEFSTQLPLAFSETTCPRLLCAGKATYNKLTTVPCLAMFDCSAQDRSLEATGTCGDCGLNKKDFNDLEDQGKRVICDPLCSQDGADHRGCGWEGRFIECRECSMWGDWNWDNSYPCGASNTCAQPYQQCGGAGWTGPACCPPNHFCTEDQYDPGYLQCLPNDKKTQAPVTATPTTPAPSATPLTQEPTAAVTAPPTPEPTQAAPETVAPTAAPTTIAPTAPPLATPKPTHKKKKTKKPTAQPTPTPTATPTPPPTAAATTLRPTAAPGACDKVNSACTLLAATAAAAAGNAPLPLMLPSTCCGGLECVVEVTGGAAGRCADPATAAAVSLLVTARAHPGNDCALAAAQAVVGAQTSGLCGDDCAVLSATVAACQRAAEARRGRRLLSAAAADAPQQWRQQRGSGAARELAAVCAADAAASCDVSIELSMVHLGGFEGAQAGVAALLAPPGLRAIAQSMGVPPAQVTVSNIAVQGAAQQGAGAPPVGGGIDGGGSGSAQPPPADTAAQPGAGSYWVISVIAVVLAAVWIVGLCVLWRVLRARRAARRALADKVAHFKELEAAGGYVKEGGGGGGGDGEAYHFKLTSSVKTMLGKAFEESQADDEFSYAVSTRSGRSKQSTSRSSRAPSAAPSGALSHARTRASLYASSYVSSSRGSPRSTTEDEDESSRSSGGGGGGGDVLSVDMSLSTYDTRDTRFHRMRALTPTSRAASISEVSGGGYGGDGGSSSSSSSGSPQRSAAAPLRSHPPTPAATAPQPRGDAAPLKLFLFNSVATADSAISALTEKTGTFGSISGGGGGGGDGASVYFTDADAGAGSAAGDGSVSLCARSVLSDGDGPLPINAVSPISRHM</sequence>
<evidence type="ECO:0000256" key="3">
    <source>
        <dbReference type="SAM" id="Phobius"/>
    </source>
</evidence>
<organism evidence="5 6">
    <name type="scientific">Tribonema minus</name>
    <dbReference type="NCBI Taxonomy" id="303371"/>
    <lineage>
        <taxon>Eukaryota</taxon>
        <taxon>Sar</taxon>
        <taxon>Stramenopiles</taxon>
        <taxon>Ochrophyta</taxon>
        <taxon>PX clade</taxon>
        <taxon>Xanthophyceae</taxon>
        <taxon>Tribonematales</taxon>
        <taxon>Tribonemataceae</taxon>
        <taxon>Tribonema</taxon>
    </lineage>
</organism>
<accession>A0A835YNL4</accession>
<evidence type="ECO:0000259" key="4">
    <source>
        <dbReference type="PROSITE" id="PS51164"/>
    </source>
</evidence>
<keyword evidence="3" id="KW-0472">Membrane</keyword>
<dbReference type="InterPro" id="IPR000254">
    <property type="entry name" value="CBD"/>
</dbReference>